<reference evidence="2" key="1">
    <citation type="submission" date="2024-01" db="EMBL/GenBank/DDBJ databases">
        <title>Genomic and biogeographic characterisation of Mantoniella tinhauana virus 1, the first discovered Mantoniella-infecting prasinovirus.</title>
        <authorList>
            <person name="Rey Redondo E."/>
            <person name="Yung C.C.M."/>
        </authorList>
    </citation>
    <scope>NUCLEOTIDE SEQUENCE</scope>
    <source>
        <strain evidence="2">Lau Fau Shan</strain>
    </source>
</reference>
<feature type="region of interest" description="Disordered" evidence="1">
    <location>
        <begin position="157"/>
        <end position="210"/>
    </location>
</feature>
<sequence>MTSLVRSILEPFPTVYFQPAKTAVYEKDEYLKALKKNNDAMGIPFVPHDIPDVERVECVEKSSEPYLSHLDRIKVDLKILKNGIVRVKVNAAAASLYDTYYRHAKQPPLKLLVQAYKSHGFTPAFLEKIKDGYTRNKLSSKKFGPILDKIFNKGPVKKVKKEKPPEEDVEENDDEEEEEDQVPGDEGELDVEPDEDEIVEEEEYFSEPET</sequence>
<evidence type="ECO:0000256" key="1">
    <source>
        <dbReference type="SAM" id="MobiDB-lite"/>
    </source>
</evidence>
<organism evidence="2">
    <name type="scientific">Mantoniella tinhauana virus 1</name>
    <dbReference type="NCBI Taxonomy" id="3111543"/>
    <lineage>
        <taxon>Viruses</taxon>
    </lineage>
</organism>
<feature type="compositionally biased region" description="Acidic residues" evidence="1">
    <location>
        <begin position="165"/>
        <end position="210"/>
    </location>
</feature>
<protein>
    <submittedName>
        <fullName evidence="2">Uncharacterized protein</fullName>
    </submittedName>
</protein>
<proteinExistence type="predicted"/>
<name>A0AB38ZMG0_9VIRU</name>
<evidence type="ECO:0000313" key="2">
    <source>
        <dbReference type="EMBL" id="XAO13559.1"/>
    </source>
</evidence>
<accession>A0AB38ZMG0</accession>
<dbReference type="EMBL" id="PP130629">
    <property type="protein sequence ID" value="XAO13559.1"/>
    <property type="molecule type" value="Genomic_DNA"/>
</dbReference>